<comment type="caution">
    <text evidence="21">The sequence shown here is derived from an EMBL/GenBank/DDBJ whole genome shotgun (WGS) entry which is preliminary data.</text>
</comment>
<dbReference type="InParanoid" id="A0A409VF74"/>
<comment type="catalytic activity">
    <reaction evidence="17">
        <text>a pyranoside + acceptor = a pyranosid-3,4-diulose + reduced acceptor.</text>
        <dbReference type="EC" id="1.1.99.29"/>
    </reaction>
</comment>
<feature type="active site" description="Proton acceptor" evidence="18">
    <location>
        <position position="584"/>
    </location>
</feature>
<evidence type="ECO:0000256" key="6">
    <source>
        <dbReference type="ARBA" id="ARBA00022525"/>
    </source>
</evidence>
<evidence type="ECO:0000256" key="11">
    <source>
        <dbReference type="ARBA" id="ARBA00023180"/>
    </source>
</evidence>
<dbReference type="Gene3D" id="3.30.560.10">
    <property type="entry name" value="Glucose Oxidase, domain 3"/>
    <property type="match status" value="1"/>
</dbReference>
<dbReference type="GO" id="GO:0033718">
    <property type="term" value="F:pyranose dehydrogenase (acceptor) activity"/>
    <property type="evidence" value="ECO:0007669"/>
    <property type="project" value="UniProtKB-EC"/>
</dbReference>
<keyword evidence="9 19" id="KW-0274">FAD</keyword>
<dbReference type="PANTHER" id="PTHR11552">
    <property type="entry name" value="GLUCOSE-METHANOL-CHOLINE GMC OXIDOREDUCTASE"/>
    <property type="match status" value="1"/>
</dbReference>
<evidence type="ECO:0000256" key="4">
    <source>
        <dbReference type="ARBA" id="ARBA00011245"/>
    </source>
</evidence>
<evidence type="ECO:0000313" key="22">
    <source>
        <dbReference type="Proteomes" id="UP000284842"/>
    </source>
</evidence>
<dbReference type="AlphaFoldDB" id="A0A409VF74"/>
<dbReference type="InterPro" id="IPR007867">
    <property type="entry name" value="GMC_OxRtase_C"/>
</dbReference>
<evidence type="ECO:0000256" key="1">
    <source>
        <dbReference type="ARBA" id="ARBA00001974"/>
    </source>
</evidence>
<dbReference type="Pfam" id="PF05199">
    <property type="entry name" value="GMC_oxred_C"/>
    <property type="match status" value="1"/>
</dbReference>
<comment type="catalytic activity">
    <reaction evidence="16">
        <text>a pyranoside + acceptor = a pyranosid-3-ulose + reduced acceptor.</text>
        <dbReference type="EC" id="1.1.99.29"/>
    </reaction>
</comment>
<evidence type="ECO:0000256" key="8">
    <source>
        <dbReference type="ARBA" id="ARBA00022729"/>
    </source>
</evidence>
<feature type="binding site" evidence="19">
    <location>
        <position position="243"/>
    </location>
    <ligand>
        <name>FAD</name>
        <dbReference type="ChEBI" id="CHEBI:57692"/>
    </ligand>
</feature>
<dbReference type="GO" id="GO:0005576">
    <property type="term" value="C:extracellular region"/>
    <property type="evidence" value="ECO:0007669"/>
    <property type="project" value="UniProtKB-SubCell"/>
</dbReference>
<evidence type="ECO:0000313" key="21">
    <source>
        <dbReference type="EMBL" id="PPQ64907.1"/>
    </source>
</evidence>
<evidence type="ECO:0000256" key="12">
    <source>
        <dbReference type="ARBA" id="ARBA00024699"/>
    </source>
</evidence>
<dbReference type="PIRSF" id="PIRSF000137">
    <property type="entry name" value="Alcohol_oxidase"/>
    <property type="match status" value="1"/>
</dbReference>
<feature type="active site" description="Proton donor" evidence="18">
    <location>
        <position position="541"/>
    </location>
</feature>
<evidence type="ECO:0000256" key="16">
    <source>
        <dbReference type="ARBA" id="ARBA00034050"/>
    </source>
</evidence>
<evidence type="ECO:0000256" key="18">
    <source>
        <dbReference type="PIRSR" id="PIRSR000137-1"/>
    </source>
</evidence>
<dbReference type="EMBL" id="NHTK01006080">
    <property type="protein sequence ID" value="PPQ64907.1"/>
    <property type="molecule type" value="Genomic_DNA"/>
</dbReference>
<evidence type="ECO:0000256" key="2">
    <source>
        <dbReference type="ARBA" id="ARBA00004613"/>
    </source>
</evidence>
<keyword evidence="8" id="KW-0732">Signal</keyword>
<dbReference type="GO" id="GO:0050660">
    <property type="term" value="F:flavin adenine dinucleotide binding"/>
    <property type="evidence" value="ECO:0007669"/>
    <property type="project" value="InterPro"/>
</dbReference>
<dbReference type="PROSITE" id="PS00624">
    <property type="entry name" value="GMC_OXRED_2"/>
    <property type="match status" value="1"/>
</dbReference>
<comment type="subunit">
    <text evidence="4">Monomer.</text>
</comment>
<dbReference type="InterPro" id="IPR000172">
    <property type="entry name" value="GMC_OxRdtase_N"/>
</dbReference>
<sequence length="606" mass="66867">MPFASAADVQDKHYDYVIIGGGTAGLALATRLSEDSIVSVLVLEAGPQNLKDSKIDMPGQFAQVLGNPQYDWGFMTTKQKHSNDKQYGWGRGFGLGGSSAINFYCWIKPPSADIDAFEKLGNPGWNWAEYQKYSRRVENFHPPSKEQTDLYPHTYDEKLRGTSGPIHVTIPANVHTIDNIVQKTLVNKGLKAIEDPYGGDITGTWIASANLDPESWSRSYSATGYLLPNIKRHNLTVVTDAYVSRVLFEDAVEGKDLVANGVEFTHGDKTYVAKARQEVIVSAGAINSPKVLELSGIGQTEVLSKIGVDVKLDLPGVGENVQEHVFFGVGYELDPNTPHESYDRMFDPVYAEEAKRLYVQRKGLHRVGITSFAYFPLSAADPAAAASMIEKLEKEIDGQKQASSLKPGLAEQLDIQLQILKDDTQPDIEVVAFPGLFTGISAPEPGRSYVTMLCVLNHPISRGTIHAKSKDPKEHPEIDAAYFENDADLENLVQQFKYVRSLADVEPWKSGIVREVDPGPNCQTDEDMRNYIKNHLSTTWHTVGSCSMLPRDKNGVVDPHLKVYGTQNLRVVDLSIVPLHIAAHTQVTAYTIAEKAADLIKADFRV</sequence>
<dbReference type="SUPFAM" id="SSF51905">
    <property type="entry name" value="FAD/NAD(P)-binding domain"/>
    <property type="match status" value="1"/>
</dbReference>
<evidence type="ECO:0000256" key="14">
    <source>
        <dbReference type="ARBA" id="ARBA00034010"/>
    </source>
</evidence>
<dbReference type="SUPFAM" id="SSF54373">
    <property type="entry name" value="FAD-linked reductases, C-terminal domain"/>
    <property type="match status" value="1"/>
</dbReference>
<comment type="function">
    <text evidence="12">Catalyzes the single-oxidation or sequential double oxidation reaction of carbohydrates primarily at carbon-2 and/or carbon-3 with the concomitant reduction of the flavin. The enzyme exhibits a broad sugar substrate specificity, oxidizing different aldopyranoses to the corresponding C-1, C-2, C-3 or C-1,2, C-2,3 and C-3,4 (di)dehydro sugars with substrate-specific regioselectivity. Accepts only a narrow range of electron acceptors such as substituted benzoquinones and complexed metal ions and reacts extremely slowly with O(2) as acceptor. May play a role in the natural recycling of plant matter by oxidizing all major monosaccharides in lignocellulose and by reducing quinone compounds or reactive radical species generated during lignin depolymerization.</text>
</comment>
<comment type="catalytic activity">
    <reaction evidence="14">
        <text>pyranose + acceptor = pyranos-2,3-diulose + reduced acceptor.</text>
        <dbReference type="EC" id="1.1.99.29"/>
    </reaction>
</comment>
<proteinExistence type="inferred from homology"/>
<dbReference type="Pfam" id="PF00732">
    <property type="entry name" value="GMC_oxred_N"/>
    <property type="match status" value="1"/>
</dbReference>
<evidence type="ECO:0000256" key="10">
    <source>
        <dbReference type="ARBA" id="ARBA00023002"/>
    </source>
</evidence>
<dbReference type="PANTHER" id="PTHR11552:SF201">
    <property type="entry name" value="GLUCOSE-METHANOL-CHOLINE OXIDOREDUCTASE N-TERMINAL DOMAIN-CONTAINING PROTEIN"/>
    <property type="match status" value="1"/>
</dbReference>
<evidence type="ECO:0000256" key="19">
    <source>
        <dbReference type="PIRSR" id="PIRSR000137-2"/>
    </source>
</evidence>
<comment type="catalytic activity">
    <reaction evidence="13">
        <text>pyranose + acceptor = pyranos-2-ulose + reduced acceptor.</text>
        <dbReference type="EC" id="1.1.99.29"/>
    </reaction>
</comment>
<keyword evidence="11" id="KW-0325">Glycoprotein</keyword>
<dbReference type="Gene3D" id="3.50.50.60">
    <property type="entry name" value="FAD/NAD(P)-binding domain"/>
    <property type="match status" value="1"/>
</dbReference>
<evidence type="ECO:0000256" key="7">
    <source>
        <dbReference type="ARBA" id="ARBA00022630"/>
    </source>
</evidence>
<evidence type="ECO:0000256" key="17">
    <source>
        <dbReference type="ARBA" id="ARBA00034059"/>
    </source>
</evidence>
<keyword evidence="10" id="KW-0560">Oxidoreductase</keyword>
<name>A0A409VF74_9AGAR</name>
<organism evidence="21 22">
    <name type="scientific">Panaeolus cyanescens</name>
    <dbReference type="NCBI Taxonomy" id="181874"/>
    <lineage>
        <taxon>Eukaryota</taxon>
        <taxon>Fungi</taxon>
        <taxon>Dikarya</taxon>
        <taxon>Basidiomycota</taxon>
        <taxon>Agaricomycotina</taxon>
        <taxon>Agaricomycetes</taxon>
        <taxon>Agaricomycetidae</taxon>
        <taxon>Agaricales</taxon>
        <taxon>Agaricineae</taxon>
        <taxon>Galeropsidaceae</taxon>
        <taxon>Panaeolus</taxon>
    </lineage>
</organism>
<comment type="similarity">
    <text evidence="3">Belongs to the GMC oxidoreductase family.</text>
</comment>
<dbReference type="Proteomes" id="UP000284842">
    <property type="component" value="Unassembled WGS sequence"/>
</dbReference>
<evidence type="ECO:0000256" key="15">
    <source>
        <dbReference type="ARBA" id="ARBA00034029"/>
    </source>
</evidence>
<evidence type="ECO:0000256" key="5">
    <source>
        <dbReference type="ARBA" id="ARBA00013177"/>
    </source>
</evidence>
<evidence type="ECO:0000259" key="20">
    <source>
        <dbReference type="PROSITE" id="PS00624"/>
    </source>
</evidence>
<keyword evidence="7" id="KW-0285">Flavoprotein</keyword>
<keyword evidence="22" id="KW-1185">Reference proteome</keyword>
<evidence type="ECO:0000256" key="9">
    <source>
        <dbReference type="ARBA" id="ARBA00022827"/>
    </source>
</evidence>
<comment type="subcellular location">
    <subcellularLocation>
        <location evidence="2">Secreted</location>
    </subcellularLocation>
</comment>
<dbReference type="InterPro" id="IPR036188">
    <property type="entry name" value="FAD/NAD-bd_sf"/>
</dbReference>
<comment type="cofactor">
    <cofactor evidence="1 19">
        <name>FAD</name>
        <dbReference type="ChEBI" id="CHEBI:57692"/>
    </cofactor>
</comment>
<feature type="domain" description="Glucose-methanol-choline oxidoreductase N-terminal" evidence="20">
    <location>
        <begin position="284"/>
        <end position="298"/>
    </location>
</feature>
<keyword evidence="6" id="KW-0964">Secreted</keyword>
<evidence type="ECO:0000256" key="13">
    <source>
        <dbReference type="ARBA" id="ARBA00033986"/>
    </source>
</evidence>
<accession>A0A409VF74</accession>
<gene>
    <name evidence="21" type="ORF">CVT24_008247</name>
</gene>
<feature type="binding site" evidence="19">
    <location>
        <begin position="540"/>
        <end position="541"/>
    </location>
    <ligand>
        <name>FAD</name>
        <dbReference type="ChEBI" id="CHEBI:57692"/>
    </ligand>
</feature>
<dbReference type="EC" id="1.1.99.29" evidence="5"/>
<dbReference type="InterPro" id="IPR012132">
    <property type="entry name" value="GMC_OxRdtase"/>
</dbReference>
<comment type="catalytic activity">
    <reaction evidence="15">
        <text>pyranose + acceptor = pyranos-3-ulose + reduced acceptor.</text>
        <dbReference type="EC" id="1.1.99.29"/>
    </reaction>
</comment>
<reference evidence="21 22" key="1">
    <citation type="journal article" date="2018" name="Evol. Lett.">
        <title>Horizontal gene cluster transfer increased hallucinogenic mushroom diversity.</title>
        <authorList>
            <person name="Reynolds H.T."/>
            <person name="Vijayakumar V."/>
            <person name="Gluck-Thaler E."/>
            <person name="Korotkin H.B."/>
            <person name="Matheny P.B."/>
            <person name="Slot J.C."/>
        </authorList>
    </citation>
    <scope>NUCLEOTIDE SEQUENCE [LARGE SCALE GENOMIC DNA]</scope>
    <source>
        <strain evidence="21 22">2629</strain>
    </source>
</reference>
<evidence type="ECO:0000256" key="3">
    <source>
        <dbReference type="ARBA" id="ARBA00010790"/>
    </source>
</evidence>
<dbReference type="OrthoDB" id="269227at2759"/>
<dbReference type="STRING" id="181874.A0A409VF74"/>
<protein>
    <recommendedName>
        <fullName evidence="5">pyranose dehydrogenase (acceptor)</fullName>
        <ecNumber evidence="5">1.1.99.29</ecNumber>
    </recommendedName>
</protein>